<evidence type="ECO:0000313" key="2">
    <source>
        <dbReference type="Proteomes" id="UP000688137"/>
    </source>
</evidence>
<evidence type="ECO:0000313" key="1">
    <source>
        <dbReference type="EMBL" id="CAD8084484.1"/>
    </source>
</evidence>
<organism evidence="1 2">
    <name type="scientific">Paramecium primaurelia</name>
    <dbReference type="NCBI Taxonomy" id="5886"/>
    <lineage>
        <taxon>Eukaryota</taxon>
        <taxon>Sar</taxon>
        <taxon>Alveolata</taxon>
        <taxon>Ciliophora</taxon>
        <taxon>Intramacronucleata</taxon>
        <taxon>Oligohymenophorea</taxon>
        <taxon>Peniculida</taxon>
        <taxon>Parameciidae</taxon>
        <taxon>Paramecium</taxon>
    </lineage>
</organism>
<dbReference type="EMBL" id="CAJJDM010000075">
    <property type="protein sequence ID" value="CAD8084484.1"/>
    <property type="molecule type" value="Genomic_DNA"/>
</dbReference>
<protein>
    <submittedName>
        <fullName evidence="1">Uncharacterized protein</fullName>
    </submittedName>
</protein>
<dbReference type="Proteomes" id="UP000688137">
    <property type="component" value="Unassembled WGS sequence"/>
</dbReference>
<sequence length="393" mass="46191">MLSSKEYQRFTQTQLSEDQSNLDTSVYLESPLCTINRQKRFTFTIENSVMRSQNDNQLKSQSQNKYSIPTHENIQFPLKKSYILQGALSNRILKIKYKNKLQKSQSQIQTIQFPKINNKIRRRSGCELLSDKQVRLAYLYPITYVAYHQQQKETKRNEMRKKTIFKRMSSILIKHSNNLKSQTNLGVSQQKITDEIPTKLDEKSSNIILKQFQQQIGCFKEQQDLLQNMENSQKLLLLQEELKRYSQSLNNSPIIKRNSKKQSTERFFDSQKVVLDITKKQRKTFTSVQNYISERQQSNQTKSVGVINKQIHFQYQNLQSLTETDSSSPIKIKSTQTARHFTHIKSLSNLPDIREASTQRLNSNRIQKIAEKVKNIYIFSPSKNKLFLDKIKM</sequence>
<dbReference type="AlphaFoldDB" id="A0A8S1NCN7"/>
<keyword evidence="2" id="KW-1185">Reference proteome</keyword>
<proteinExistence type="predicted"/>
<reference evidence="1" key="1">
    <citation type="submission" date="2021-01" db="EMBL/GenBank/DDBJ databases">
        <authorList>
            <consortium name="Genoscope - CEA"/>
            <person name="William W."/>
        </authorList>
    </citation>
    <scope>NUCLEOTIDE SEQUENCE</scope>
</reference>
<comment type="caution">
    <text evidence="1">The sequence shown here is derived from an EMBL/GenBank/DDBJ whole genome shotgun (WGS) entry which is preliminary data.</text>
</comment>
<dbReference type="OMA" id="ARHFTHI"/>
<gene>
    <name evidence="1" type="ORF">PPRIM_AZ9-3.1.T0720107</name>
</gene>
<accession>A0A8S1NCN7</accession>
<name>A0A8S1NCN7_PARPR</name>